<gene>
    <name evidence="8" type="ORF">DIT97_22950</name>
</gene>
<dbReference type="Proteomes" id="UP000263642">
    <property type="component" value="Unassembled WGS sequence"/>
</dbReference>
<comment type="caution">
    <text evidence="8">The sequence shown here is derived from an EMBL/GenBank/DDBJ whole genome shotgun (WGS) entry which is preliminary data.</text>
</comment>
<keyword evidence="4 7" id="KW-0812">Transmembrane</keyword>
<evidence type="ECO:0000313" key="9">
    <source>
        <dbReference type="Proteomes" id="UP000263642"/>
    </source>
</evidence>
<evidence type="ECO:0000256" key="7">
    <source>
        <dbReference type="SAM" id="Phobius"/>
    </source>
</evidence>
<evidence type="ECO:0000313" key="8">
    <source>
        <dbReference type="EMBL" id="HCO25738.1"/>
    </source>
</evidence>
<dbReference type="GO" id="GO:0005886">
    <property type="term" value="C:plasma membrane"/>
    <property type="evidence" value="ECO:0007669"/>
    <property type="project" value="UniProtKB-SubCell"/>
</dbReference>
<sequence>MIQYILWGFALRFIQCLLEAAPFILAGLFIAAIFQRFFGAAETRRLFGEGTRAALFRAWVIGMLLPVCSLGVIPVARQLKKAGLAGGTIIAFAMSAPLFNPLSLLYGLTLSEPVTILAFALFSLLIVTLVGTIWDRLFPEKPEYPTDDQVVPYGMKRMLSVGVSAIKEASGSSLIYIMIGLAGVALLGVVLPQSSLQRSVNYDNPYAPLLMTGIAIPVYATPMLAMSQLGSMFQHANSVGAAFILLVLGAGVNLGLVAWIVRNYNWKKTIVWFSLLLLVIVGLAYGVEKPLFPSHIEPADHTHAFDIYCQPFSAGTTNFYKTAKEKLGHVVDPYEIYSAGILGCVILAGFILRFFDRNSRIENWLKKAEPVRTGKYDIVLPGPVLGVLILAGLIVASGVGCFSYYPSPEVICEEMTIAKTEALSGALSGNKSHSKYWIEIYDDWTRKLEVGVYLRRLKLSEYHHWKAQLLREKLELLAHEIEDEEHEEVRQLVSDIHHTHRRMVDAYLRDLN</sequence>
<dbReference type="InterPro" id="IPR005524">
    <property type="entry name" value="DUF318"/>
</dbReference>
<feature type="transmembrane region" description="Helical" evidence="7">
    <location>
        <begin position="12"/>
        <end position="34"/>
    </location>
</feature>
<evidence type="ECO:0000256" key="1">
    <source>
        <dbReference type="ARBA" id="ARBA00004651"/>
    </source>
</evidence>
<dbReference type="PANTHER" id="PTHR34184:SF4">
    <property type="entry name" value="UPF0718 PROTEIN YCGR"/>
    <property type="match status" value="1"/>
</dbReference>
<feature type="transmembrane region" description="Helical" evidence="7">
    <location>
        <begin position="55"/>
        <end position="76"/>
    </location>
</feature>
<feature type="transmembrane region" description="Helical" evidence="7">
    <location>
        <begin position="114"/>
        <end position="134"/>
    </location>
</feature>
<dbReference type="EMBL" id="DQAY01000135">
    <property type="protein sequence ID" value="HCO25738.1"/>
    <property type="molecule type" value="Genomic_DNA"/>
</dbReference>
<protein>
    <recommendedName>
        <fullName evidence="10">Permease</fullName>
    </recommendedName>
</protein>
<feature type="transmembrane region" description="Helical" evidence="7">
    <location>
        <begin position="270"/>
        <end position="287"/>
    </location>
</feature>
<keyword evidence="3" id="KW-1003">Cell membrane</keyword>
<dbReference type="InterPro" id="IPR052923">
    <property type="entry name" value="UPF0718"/>
</dbReference>
<comment type="subcellular location">
    <subcellularLocation>
        <location evidence="1">Cell membrane</location>
        <topology evidence="1">Multi-pass membrane protein</topology>
    </subcellularLocation>
</comment>
<dbReference type="AlphaFoldDB" id="A0A3D3RCA4"/>
<keyword evidence="6 7" id="KW-0472">Membrane</keyword>
<name>A0A3D3RCA4_9PLAN</name>
<evidence type="ECO:0000256" key="2">
    <source>
        <dbReference type="ARBA" id="ARBA00006386"/>
    </source>
</evidence>
<comment type="similarity">
    <text evidence="2">Belongs to the UPF0718 family.</text>
</comment>
<dbReference type="Pfam" id="PF03773">
    <property type="entry name" value="ArsP_1"/>
    <property type="match status" value="1"/>
</dbReference>
<proteinExistence type="inferred from homology"/>
<keyword evidence="5 7" id="KW-1133">Transmembrane helix</keyword>
<feature type="transmembrane region" description="Helical" evidence="7">
    <location>
        <begin position="82"/>
        <end position="102"/>
    </location>
</feature>
<accession>A0A3D3RCA4</accession>
<evidence type="ECO:0000256" key="5">
    <source>
        <dbReference type="ARBA" id="ARBA00022989"/>
    </source>
</evidence>
<evidence type="ECO:0000256" key="6">
    <source>
        <dbReference type="ARBA" id="ARBA00023136"/>
    </source>
</evidence>
<reference evidence="8 9" key="1">
    <citation type="journal article" date="2018" name="Nat. Biotechnol.">
        <title>A standardized bacterial taxonomy based on genome phylogeny substantially revises the tree of life.</title>
        <authorList>
            <person name="Parks D.H."/>
            <person name="Chuvochina M."/>
            <person name="Waite D.W."/>
            <person name="Rinke C."/>
            <person name="Skarshewski A."/>
            <person name="Chaumeil P.A."/>
            <person name="Hugenholtz P."/>
        </authorList>
    </citation>
    <scope>NUCLEOTIDE SEQUENCE [LARGE SCALE GENOMIC DNA]</scope>
    <source>
        <strain evidence="8">UBA9375</strain>
    </source>
</reference>
<evidence type="ECO:0000256" key="3">
    <source>
        <dbReference type="ARBA" id="ARBA00022475"/>
    </source>
</evidence>
<evidence type="ECO:0008006" key="10">
    <source>
        <dbReference type="Google" id="ProtNLM"/>
    </source>
</evidence>
<feature type="transmembrane region" description="Helical" evidence="7">
    <location>
        <begin position="174"/>
        <end position="194"/>
    </location>
</feature>
<organism evidence="8 9">
    <name type="scientific">Gimesia maris</name>
    <dbReference type="NCBI Taxonomy" id="122"/>
    <lineage>
        <taxon>Bacteria</taxon>
        <taxon>Pseudomonadati</taxon>
        <taxon>Planctomycetota</taxon>
        <taxon>Planctomycetia</taxon>
        <taxon>Planctomycetales</taxon>
        <taxon>Planctomycetaceae</taxon>
        <taxon>Gimesia</taxon>
    </lineage>
</organism>
<feature type="transmembrane region" description="Helical" evidence="7">
    <location>
        <begin position="376"/>
        <end position="405"/>
    </location>
</feature>
<feature type="transmembrane region" description="Helical" evidence="7">
    <location>
        <begin position="336"/>
        <end position="355"/>
    </location>
</feature>
<feature type="transmembrane region" description="Helical" evidence="7">
    <location>
        <begin position="206"/>
        <end position="227"/>
    </location>
</feature>
<evidence type="ECO:0000256" key="4">
    <source>
        <dbReference type="ARBA" id="ARBA00022692"/>
    </source>
</evidence>
<dbReference type="PANTHER" id="PTHR34184">
    <property type="entry name" value="UPF0718 PROTEIN YCGR"/>
    <property type="match status" value="1"/>
</dbReference>
<feature type="transmembrane region" description="Helical" evidence="7">
    <location>
        <begin position="239"/>
        <end position="261"/>
    </location>
</feature>